<organism evidence="5 6">
    <name type="scientific">Steinernema hermaphroditum</name>
    <dbReference type="NCBI Taxonomy" id="289476"/>
    <lineage>
        <taxon>Eukaryota</taxon>
        <taxon>Metazoa</taxon>
        <taxon>Ecdysozoa</taxon>
        <taxon>Nematoda</taxon>
        <taxon>Chromadorea</taxon>
        <taxon>Rhabditida</taxon>
        <taxon>Tylenchina</taxon>
        <taxon>Panagrolaimomorpha</taxon>
        <taxon>Strongyloidoidea</taxon>
        <taxon>Steinernematidae</taxon>
        <taxon>Steinernema</taxon>
    </lineage>
</organism>
<evidence type="ECO:0000256" key="1">
    <source>
        <dbReference type="ARBA" id="ARBA00009403"/>
    </source>
</evidence>
<dbReference type="Proteomes" id="UP001175271">
    <property type="component" value="Unassembled WGS sequence"/>
</dbReference>
<dbReference type="Gene3D" id="3.10.450.10">
    <property type="match status" value="1"/>
</dbReference>
<evidence type="ECO:0000313" key="5">
    <source>
        <dbReference type="EMBL" id="KAK0409942.1"/>
    </source>
</evidence>
<dbReference type="SUPFAM" id="SSF54403">
    <property type="entry name" value="Cystatin/monellin"/>
    <property type="match status" value="1"/>
</dbReference>
<dbReference type="InterPro" id="IPR046350">
    <property type="entry name" value="Cystatin_sf"/>
</dbReference>
<dbReference type="AlphaFoldDB" id="A0AA39HQ23"/>
<protein>
    <recommendedName>
        <fullName evidence="4">Cystatin domain-containing protein</fullName>
    </recommendedName>
</protein>
<reference evidence="5" key="1">
    <citation type="submission" date="2023-06" db="EMBL/GenBank/DDBJ databases">
        <title>Genomic analysis of the entomopathogenic nematode Steinernema hermaphroditum.</title>
        <authorList>
            <person name="Schwarz E.M."/>
            <person name="Heppert J.K."/>
            <person name="Baniya A."/>
            <person name="Schwartz H.T."/>
            <person name="Tan C.-H."/>
            <person name="Antoshechkin I."/>
            <person name="Sternberg P.W."/>
            <person name="Goodrich-Blair H."/>
            <person name="Dillman A.R."/>
        </authorList>
    </citation>
    <scope>NUCLEOTIDE SEQUENCE</scope>
    <source>
        <strain evidence="5">PS9179</strain>
        <tissue evidence="5">Whole animal</tissue>
    </source>
</reference>
<dbReference type="EMBL" id="JAUCMV010000003">
    <property type="protein sequence ID" value="KAK0409942.1"/>
    <property type="molecule type" value="Genomic_DNA"/>
</dbReference>
<dbReference type="GO" id="GO:0005615">
    <property type="term" value="C:extracellular space"/>
    <property type="evidence" value="ECO:0007669"/>
    <property type="project" value="TreeGrafter"/>
</dbReference>
<proteinExistence type="inferred from homology"/>
<dbReference type="Pfam" id="PF00031">
    <property type="entry name" value="Cystatin"/>
    <property type="match status" value="1"/>
</dbReference>
<keyword evidence="6" id="KW-1185">Reference proteome</keyword>
<evidence type="ECO:0000259" key="4">
    <source>
        <dbReference type="Pfam" id="PF00031"/>
    </source>
</evidence>
<evidence type="ECO:0000256" key="3">
    <source>
        <dbReference type="ARBA" id="ARBA00022704"/>
    </source>
</evidence>
<keyword evidence="3" id="KW-0789">Thiol protease inhibitor</keyword>
<evidence type="ECO:0000256" key="2">
    <source>
        <dbReference type="ARBA" id="ARBA00022690"/>
    </source>
</evidence>
<comment type="similarity">
    <text evidence="1">Belongs to the cystatin family.</text>
</comment>
<dbReference type="InterPro" id="IPR000010">
    <property type="entry name" value="Cystatin_dom"/>
</dbReference>
<keyword evidence="2" id="KW-0646">Protease inhibitor</keyword>
<dbReference type="GO" id="GO:0005737">
    <property type="term" value="C:cytoplasm"/>
    <property type="evidence" value="ECO:0007669"/>
    <property type="project" value="TreeGrafter"/>
</dbReference>
<accession>A0AA39HQ23</accession>
<dbReference type="PANTHER" id="PTHR46186">
    <property type="entry name" value="CYSTATIN"/>
    <property type="match status" value="1"/>
</dbReference>
<gene>
    <name evidence="5" type="ORF">QR680_004851</name>
</gene>
<dbReference type="PANTHER" id="PTHR46186:SF2">
    <property type="entry name" value="CYSTATIN"/>
    <property type="match status" value="1"/>
</dbReference>
<dbReference type="GO" id="GO:0004869">
    <property type="term" value="F:cysteine-type endopeptidase inhibitor activity"/>
    <property type="evidence" value="ECO:0007669"/>
    <property type="project" value="UniProtKB-KW"/>
</dbReference>
<dbReference type="CDD" id="cd00042">
    <property type="entry name" value="CY"/>
    <property type="match status" value="1"/>
</dbReference>
<name>A0AA39HQ23_9BILA</name>
<feature type="domain" description="Cystatin" evidence="4">
    <location>
        <begin position="132"/>
        <end position="193"/>
    </location>
</feature>
<sequence>MPSDDTDLFLIISSSSKNGFKGATKILQLPACDDSVGDLLHVQKTVGCGRMSMKTSLCAREVIDLLADNGFYVYNTIYHVDRCDWFILKDGQKMKPFFRALKMSLLFVLLFLGICSVCSSQEFEGPIREMDVMEYKLRDLQWIAVQEINRRSRVDFNLVPFQVMRATEQKSKGVVYNLELKVAESDCLKRKVHHGLLQARIRYECRPKRNGKRFIYYIEIWYPAWRDYERVTIKGLRSVPF</sequence>
<comment type="caution">
    <text evidence="5">The sequence shown here is derived from an EMBL/GenBank/DDBJ whole genome shotgun (WGS) entry which is preliminary data.</text>
</comment>
<evidence type="ECO:0000313" key="6">
    <source>
        <dbReference type="Proteomes" id="UP001175271"/>
    </source>
</evidence>
<dbReference type="GO" id="GO:0031982">
    <property type="term" value="C:vesicle"/>
    <property type="evidence" value="ECO:0007669"/>
    <property type="project" value="TreeGrafter"/>
</dbReference>